<feature type="domain" description="Core-binding (CB)" evidence="6">
    <location>
        <begin position="29"/>
        <end position="110"/>
    </location>
</feature>
<reference evidence="8" key="1">
    <citation type="journal article" date="2018" name="Genome Announc.">
        <title>Complete Genome Sequence of the Methanococcus maripaludis Type Strain JJ (DSM 2067), a Model for Selenoprotein Synthesis in Archaea.</title>
        <authorList>
            <person name="Poehlein A."/>
            <person name="Heym D."/>
            <person name="Quitzke V."/>
            <person name="Fersch J."/>
            <person name="Daniel R."/>
            <person name="Rother M."/>
        </authorList>
    </citation>
    <scope>NUCLEOTIDE SEQUENCE [LARGE SCALE GENOMIC DNA]</scope>
    <source>
        <strain evidence="8">DSM 2067</strain>
    </source>
</reference>
<evidence type="ECO:0000259" key="6">
    <source>
        <dbReference type="PROSITE" id="PS51900"/>
    </source>
</evidence>
<dbReference type="Pfam" id="PF00589">
    <property type="entry name" value="Phage_integrase"/>
    <property type="match status" value="1"/>
</dbReference>
<gene>
    <name evidence="7" type="primary">xerC_1</name>
    <name evidence="7" type="ORF">MMJJ_02200</name>
</gene>
<evidence type="ECO:0000313" key="8">
    <source>
        <dbReference type="Proteomes" id="UP000239462"/>
    </source>
</evidence>
<dbReference type="EMBL" id="CP026606">
    <property type="protein sequence ID" value="AVB75639.1"/>
    <property type="molecule type" value="Genomic_DNA"/>
</dbReference>
<dbReference type="GO" id="GO:0015074">
    <property type="term" value="P:DNA integration"/>
    <property type="evidence" value="ECO:0007669"/>
    <property type="project" value="UniProtKB-KW"/>
</dbReference>
<evidence type="ECO:0000313" key="7">
    <source>
        <dbReference type="EMBL" id="AVB75639.1"/>
    </source>
</evidence>
<dbReference type="PROSITE" id="PS51898">
    <property type="entry name" value="TYR_RECOMBINASE"/>
    <property type="match status" value="1"/>
</dbReference>
<dbReference type="PROSITE" id="PS51900">
    <property type="entry name" value="CB"/>
    <property type="match status" value="1"/>
</dbReference>
<dbReference type="Gene3D" id="1.10.443.10">
    <property type="entry name" value="Intergrase catalytic core"/>
    <property type="match status" value="1"/>
</dbReference>
<evidence type="ECO:0000259" key="5">
    <source>
        <dbReference type="PROSITE" id="PS51898"/>
    </source>
</evidence>
<dbReference type="Proteomes" id="UP000239462">
    <property type="component" value="Chromosome"/>
</dbReference>
<feature type="domain" description="Tyr recombinase" evidence="5">
    <location>
        <begin position="132"/>
        <end position="325"/>
    </location>
</feature>
<evidence type="ECO:0000256" key="2">
    <source>
        <dbReference type="ARBA" id="ARBA00023125"/>
    </source>
</evidence>
<name>A0A2L1C8I5_METMI</name>
<dbReference type="PANTHER" id="PTHR30349:SF41">
    <property type="entry name" value="INTEGRASE_RECOMBINASE PROTEIN MJ0367-RELATED"/>
    <property type="match status" value="1"/>
</dbReference>
<dbReference type="KEGG" id="mmad:MMJJ_02200"/>
<dbReference type="InterPro" id="IPR010998">
    <property type="entry name" value="Integrase_recombinase_N"/>
</dbReference>
<dbReference type="InterPro" id="IPR011010">
    <property type="entry name" value="DNA_brk_join_enz"/>
</dbReference>
<dbReference type="InterPro" id="IPR044068">
    <property type="entry name" value="CB"/>
</dbReference>
<dbReference type="SUPFAM" id="SSF56349">
    <property type="entry name" value="DNA breaking-rejoining enzymes"/>
    <property type="match status" value="1"/>
</dbReference>
<dbReference type="CDD" id="cd00397">
    <property type="entry name" value="DNA_BRE_C"/>
    <property type="match status" value="1"/>
</dbReference>
<evidence type="ECO:0000256" key="4">
    <source>
        <dbReference type="PROSITE-ProRule" id="PRU01248"/>
    </source>
</evidence>
<organism evidence="7 8">
    <name type="scientific">Methanococcus maripaludis</name>
    <name type="common">Methanococcus deltae</name>
    <dbReference type="NCBI Taxonomy" id="39152"/>
    <lineage>
        <taxon>Archaea</taxon>
        <taxon>Methanobacteriati</taxon>
        <taxon>Methanobacteriota</taxon>
        <taxon>Methanomada group</taxon>
        <taxon>Methanococci</taxon>
        <taxon>Methanococcales</taxon>
        <taxon>Methanococcaceae</taxon>
        <taxon>Methanococcus</taxon>
    </lineage>
</organism>
<keyword evidence="2 4" id="KW-0238">DNA-binding</keyword>
<keyword evidence="3" id="KW-0233">DNA recombination</keyword>
<protein>
    <submittedName>
        <fullName evidence="7">Tyrosine recombinase XerC</fullName>
    </submittedName>
</protein>
<dbReference type="GO" id="GO:0003677">
    <property type="term" value="F:DNA binding"/>
    <property type="evidence" value="ECO:0007669"/>
    <property type="project" value="UniProtKB-UniRule"/>
</dbReference>
<dbReference type="AlphaFoldDB" id="A0A2L1C8I5"/>
<dbReference type="InterPro" id="IPR050090">
    <property type="entry name" value="Tyrosine_recombinase_XerCD"/>
</dbReference>
<keyword evidence="1" id="KW-0229">DNA integration</keyword>
<dbReference type="PANTHER" id="PTHR30349">
    <property type="entry name" value="PHAGE INTEGRASE-RELATED"/>
    <property type="match status" value="1"/>
</dbReference>
<sequence>MDDFDLDELNNLKDSKKLKKVNNEEDFKKQMDFYKNERIRMGIKEYTIKQDCYRVNFFFKWLKEMGFTQNNLNITTFELFFDYMRKKRKISNNTQNKIMISLKKYFEIINNPCMDEFLKKYERSFYKAVEKKETDFIEPSDVKIMCDYFEEKKEKSAFRCLVFLRVLFETAGRFGEVLKIRIRDIDFEKGIILLRETKTSIPRKVAVSKEAKDGEIDTLTYLKFFSKGKSGDDCLFPSEDDVKKPMSKNAFYRHYVKAVRYLKDQNPKLKNKHITVHTLRHSRIVDLLRQKHEIVLVKEYAGHENIETTMIYAHALQRMNETLPMFQENIYK</sequence>
<evidence type="ECO:0000256" key="3">
    <source>
        <dbReference type="ARBA" id="ARBA00023172"/>
    </source>
</evidence>
<dbReference type="InterPro" id="IPR002104">
    <property type="entry name" value="Integrase_catalytic"/>
</dbReference>
<dbReference type="GeneID" id="36101314"/>
<dbReference type="GO" id="GO:0006310">
    <property type="term" value="P:DNA recombination"/>
    <property type="evidence" value="ECO:0007669"/>
    <property type="project" value="UniProtKB-KW"/>
</dbReference>
<dbReference type="InterPro" id="IPR013762">
    <property type="entry name" value="Integrase-like_cat_sf"/>
</dbReference>
<proteinExistence type="predicted"/>
<evidence type="ECO:0000256" key="1">
    <source>
        <dbReference type="ARBA" id="ARBA00022908"/>
    </source>
</evidence>
<dbReference type="RefSeq" id="WP_104837303.1">
    <property type="nucleotide sequence ID" value="NZ_CP026606.1"/>
</dbReference>
<accession>A0A2L1C8I5</accession>
<dbReference type="Gene3D" id="1.10.150.130">
    <property type="match status" value="1"/>
</dbReference>